<evidence type="ECO:0000313" key="4">
    <source>
        <dbReference type="Proteomes" id="UP000823775"/>
    </source>
</evidence>
<comment type="caution">
    <text evidence="3">The sequence shown here is derived from an EMBL/GenBank/DDBJ whole genome shotgun (WGS) entry which is preliminary data.</text>
</comment>
<feature type="region of interest" description="Disordered" evidence="1">
    <location>
        <begin position="119"/>
        <end position="209"/>
    </location>
</feature>
<organism evidence="3 4">
    <name type="scientific">Datura stramonium</name>
    <name type="common">Jimsonweed</name>
    <name type="synonym">Common thornapple</name>
    <dbReference type="NCBI Taxonomy" id="4076"/>
    <lineage>
        <taxon>Eukaryota</taxon>
        <taxon>Viridiplantae</taxon>
        <taxon>Streptophyta</taxon>
        <taxon>Embryophyta</taxon>
        <taxon>Tracheophyta</taxon>
        <taxon>Spermatophyta</taxon>
        <taxon>Magnoliopsida</taxon>
        <taxon>eudicotyledons</taxon>
        <taxon>Gunneridae</taxon>
        <taxon>Pentapetalae</taxon>
        <taxon>asterids</taxon>
        <taxon>lamiids</taxon>
        <taxon>Solanales</taxon>
        <taxon>Solanaceae</taxon>
        <taxon>Solanoideae</taxon>
        <taxon>Datureae</taxon>
        <taxon>Datura</taxon>
    </lineage>
</organism>
<protein>
    <submittedName>
        <fullName evidence="3">Uncharacterized protein</fullName>
    </submittedName>
</protein>
<evidence type="ECO:0000256" key="2">
    <source>
        <dbReference type="SAM" id="Phobius"/>
    </source>
</evidence>
<evidence type="ECO:0000313" key="3">
    <source>
        <dbReference type="EMBL" id="MCD7451194.1"/>
    </source>
</evidence>
<feature type="compositionally biased region" description="Basic and acidic residues" evidence="1">
    <location>
        <begin position="142"/>
        <end position="159"/>
    </location>
</feature>
<keyword evidence="4" id="KW-1185">Reference proteome</keyword>
<keyword evidence="2" id="KW-0472">Membrane</keyword>
<gene>
    <name evidence="3" type="ORF">HAX54_010077</name>
</gene>
<name>A0ABS8S018_DATST</name>
<keyword evidence="2" id="KW-1133">Transmembrane helix</keyword>
<keyword evidence="2" id="KW-0812">Transmembrane</keyword>
<feature type="compositionally biased region" description="Acidic residues" evidence="1">
    <location>
        <begin position="132"/>
        <end position="141"/>
    </location>
</feature>
<proteinExistence type="predicted"/>
<evidence type="ECO:0000256" key="1">
    <source>
        <dbReference type="SAM" id="MobiDB-lite"/>
    </source>
</evidence>
<sequence>MAPIILHRRVCLAPSRRWRPYPQVFAMIFLGLGIPKKVAQDQHKPLPLVISAFIVPYELTLVSMILAVNTTSTSKMSRVEILFKIAIYRYRFGTMEHFHQAVAHMDYCIGALSVIQSHEERMRSPESNLPGDSEEDPIEEDLEKHPSQEDPEEDPIKENLEEDPEGDPIEENLTKEELRRLPKIYDSNTGTMEMGPKGREPENVQTQRS</sequence>
<reference evidence="3 4" key="1">
    <citation type="journal article" date="2021" name="BMC Genomics">
        <title>Datura genome reveals duplications of psychoactive alkaloid biosynthetic genes and high mutation rate following tissue culture.</title>
        <authorList>
            <person name="Rajewski A."/>
            <person name="Carter-House D."/>
            <person name="Stajich J."/>
            <person name="Litt A."/>
        </authorList>
    </citation>
    <scope>NUCLEOTIDE SEQUENCE [LARGE SCALE GENOMIC DNA]</scope>
    <source>
        <strain evidence="3">AR-01</strain>
    </source>
</reference>
<feature type="compositionally biased region" description="Acidic residues" evidence="1">
    <location>
        <begin position="160"/>
        <end position="170"/>
    </location>
</feature>
<dbReference type="Proteomes" id="UP000823775">
    <property type="component" value="Unassembled WGS sequence"/>
</dbReference>
<feature type="transmembrane region" description="Helical" evidence="2">
    <location>
        <begin position="45"/>
        <end position="68"/>
    </location>
</feature>
<dbReference type="EMBL" id="JACEIK010000155">
    <property type="protein sequence ID" value="MCD7451194.1"/>
    <property type="molecule type" value="Genomic_DNA"/>
</dbReference>
<accession>A0ABS8S018</accession>